<dbReference type="PANTHER" id="PTHR42977">
    <property type="entry name" value="HYDROLASE-RELATED"/>
    <property type="match status" value="1"/>
</dbReference>
<dbReference type="InterPro" id="IPR051340">
    <property type="entry name" value="Haloalkane_dehalogenase"/>
</dbReference>
<evidence type="ECO:0000313" key="3">
    <source>
        <dbReference type="Proteomes" id="UP000586976"/>
    </source>
</evidence>
<sequence length="304" mass="33602">MNPRIRHRTVSVRGLDVFYREAGSADAPVLLLLHGFPASSRSFRDLMSRLAGSYRVIAPDHIGFGHSARPSTDDFDYSFANLATITSDFTEQLGLSRFALYVHDYGAPIGWRVATAHPERVTAIVTQNGNAYREGLLPDFWAPVHAYIADPNPTTEAPIRQALTPDAIRWQYTHGVSDESLLDPDTWHFDSALLQRPGTTAIQLRLIRDYGANLEAYPVFQEYFRSSQVPLLAVWGAYDEIFGPQGARAFRRDLPGAEVHLLPTGHFALETHCAEVADLVAEFLGRKLPAAAPVPAEHGPSASR</sequence>
<name>A0A7W2HK57_9ACTN</name>
<evidence type="ECO:0000259" key="1">
    <source>
        <dbReference type="Pfam" id="PF00561"/>
    </source>
</evidence>
<protein>
    <submittedName>
        <fullName evidence="2">Alpha/beta hydrolase</fullName>
    </submittedName>
</protein>
<organism evidence="2 3">
    <name type="scientific">Streptomyces himalayensis subsp. aureolus</name>
    <dbReference type="NCBI Taxonomy" id="2758039"/>
    <lineage>
        <taxon>Bacteria</taxon>
        <taxon>Bacillati</taxon>
        <taxon>Actinomycetota</taxon>
        <taxon>Actinomycetes</taxon>
        <taxon>Kitasatosporales</taxon>
        <taxon>Streptomycetaceae</taxon>
        <taxon>Streptomyces</taxon>
        <taxon>Streptomyces himalayensis</taxon>
    </lineage>
</organism>
<dbReference type="AlphaFoldDB" id="A0A7W2HK57"/>
<gene>
    <name evidence="2" type="ORF">H1V43_37190</name>
</gene>
<accession>A0A7W2HK57</accession>
<dbReference type="InterPro" id="IPR029058">
    <property type="entry name" value="AB_hydrolase_fold"/>
</dbReference>
<dbReference type="EMBL" id="JACEQY010000076">
    <property type="protein sequence ID" value="MBA4866835.1"/>
    <property type="molecule type" value="Genomic_DNA"/>
</dbReference>
<dbReference type="PANTHER" id="PTHR42977:SF1">
    <property type="entry name" value="BLR6576 PROTEIN"/>
    <property type="match status" value="1"/>
</dbReference>
<evidence type="ECO:0000313" key="2">
    <source>
        <dbReference type="EMBL" id="MBA4866835.1"/>
    </source>
</evidence>
<comment type="caution">
    <text evidence="2">The sequence shown here is derived from an EMBL/GenBank/DDBJ whole genome shotgun (WGS) entry which is preliminary data.</text>
</comment>
<dbReference type="Gene3D" id="3.40.50.1820">
    <property type="entry name" value="alpha/beta hydrolase"/>
    <property type="match status" value="1"/>
</dbReference>
<proteinExistence type="predicted"/>
<feature type="domain" description="AB hydrolase-1" evidence="1">
    <location>
        <begin position="28"/>
        <end position="272"/>
    </location>
</feature>
<dbReference type="RefSeq" id="WP_181868184.1">
    <property type="nucleotide sequence ID" value="NZ_JACEQY010000076.1"/>
</dbReference>
<dbReference type="SUPFAM" id="SSF53474">
    <property type="entry name" value="alpha/beta-Hydrolases"/>
    <property type="match status" value="1"/>
</dbReference>
<dbReference type="InterPro" id="IPR000639">
    <property type="entry name" value="Epox_hydrolase-like"/>
</dbReference>
<keyword evidence="3" id="KW-1185">Reference proteome</keyword>
<reference evidence="2 3" key="1">
    <citation type="submission" date="2020-07" db="EMBL/GenBank/DDBJ databases">
        <title>Streptomyces isolated from Indian soil.</title>
        <authorList>
            <person name="Mandal S."/>
            <person name="Maiti P.K."/>
        </authorList>
    </citation>
    <scope>NUCLEOTIDE SEQUENCE [LARGE SCALE GENOMIC DNA]</scope>
    <source>
        <strain evidence="2 3">PSKA54</strain>
    </source>
</reference>
<dbReference type="PRINTS" id="PR00111">
    <property type="entry name" value="ABHYDROLASE"/>
</dbReference>
<keyword evidence="2" id="KW-0378">Hydrolase</keyword>
<dbReference type="Proteomes" id="UP000586976">
    <property type="component" value="Unassembled WGS sequence"/>
</dbReference>
<dbReference type="InterPro" id="IPR000073">
    <property type="entry name" value="AB_hydrolase_1"/>
</dbReference>
<dbReference type="PRINTS" id="PR00412">
    <property type="entry name" value="EPOXHYDRLASE"/>
</dbReference>
<dbReference type="GO" id="GO:0004301">
    <property type="term" value="F:epoxide hydrolase activity"/>
    <property type="evidence" value="ECO:0007669"/>
    <property type="project" value="TreeGrafter"/>
</dbReference>
<dbReference type="Pfam" id="PF00561">
    <property type="entry name" value="Abhydrolase_1"/>
    <property type="match status" value="1"/>
</dbReference>